<evidence type="ECO:0000313" key="5">
    <source>
        <dbReference type="Proteomes" id="UP000275027"/>
    </source>
</evidence>
<evidence type="ECO:0000313" key="3">
    <source>
        <dbReference type="EMBL" id="RLJ23623.1"/>
    </source>
</evidence>
<dbReference type="Gene3D" id="2.60.40.10">
    <property type="entry name" value="Immunoglobulins"/>
    <property type="match status" value="2"/>
</dbReference>
<protein>
    <submittedName>
        <fullName evidence="3">Gliding motility-associated-like protein</fullName>
    </submittedName>
</protein>
<evidence type="ECO:0000256" key="1">
    <source>
        <dbReference type="SAM" id="SignalP"/>
    </source>
</evidence>
<reference evidence="2 4" key="1">
    <citation type="submission" date="2017-12" db="EMBL/GenBank/DDBJ databases">
        <title>Genomic Encyclopedia of Type Strains, Phase III (KMG-III): the genomes of soil and plant-associated and newly described type strains.</title>
        <authorList>
            <person name="Whitman W."/>
        </authorList>
    </citation>
    <scope>NUCLEOTIDE SEQUENCE [LARGE SCALE GENOMIC DNA]</scope>
    <source>
        <strain evidence="2 4">IP-10</strain>
    </source>
</reference>
<dbReference type="AlphaFoldDB" id="A0A497UG65"/>
<name>A0A497UG65_9FLAO</name>
<comment type="caution">
    <text evidence="3">The sequence shown here is derived from an EMBL/GenBank/DDBJ whole genome shotgun (WGS) entry which is preliminary data.</text>
</comment>
<keyword evidence="4" id="KW-1185">Reference proteome</keyword>
<dbReference type="EMBL" id="RCCB01000014">
    <property type="protein sequence ID" value="RLJ23623.1"/>
    <property type="molecule type" value="Genomic_DNA"/>
</dbReference>
<feature type="chain" id="PRO_5019768775" evidence="1">
    <location>
        <begin position="21"/>
        <end position="1255"/>
    </location>
</feature>
<dbReference type="NCBIfam" id="TIGR04131">
    <property type="entry name" value="Bac_Flav_CTERM"/>
    <property type="match status" value="1"/>
</dbReference>
<proteinExistence type="predicted"/>
<dbReference type="InterPro" id="IPR013783">
    <property type="entry name" value="Ig-like_fold"/>
</dbReference>
<gene>
    <name evidence="2" type="ORF">B0G92_3132</name>
    <name evidence="3" type="ORF">CLV50_2896</name>
</gene>
<accession>A0A497UG65</accession>
<reference evidence="3 5" key="2">
    <citation type="submission" date="2018-10" db="EMBL/GenBank/DDBJ databases">
        <title>Genomic Encyclopedia of Archaeal and Bacterial Type Strains, Phase II (KMG-II): from individual species to whole genera.</title>
        <authorList>
            <person name="Goeker M."/>
        </authorList>
    </citation>
    <scope>NUCLEOTIDE SEQUENCE [LARGE SCALE GENOMIC DNA]</scope>
    <source>
        <strain evidence="3 5">DSM 21886</strain>
    </source>
</reference>
<dbReference type="Proteomes" id="UP000233767">
    <property type="component" value="Unassembled WGS sequence"/>
</dbReference>
<sequence>MKKLYLNFIFALIFSLNAISSYGQLPDFTLTVTGTDETCNRNGTLSFTVSGTHPNAGIIYTIYKLPVLNSPYATVSTNSLSGLTGGTYRVIATQTLGTENNQKQKDYVINSTVEFLEFNMTFSDINCSLNRNLIVNVTSGNPIGYEIISGPIIRPRQTSNIFTNLVAGNYLIKVYDSCGNAVSRSYTLVTLEELPNNLEISAASSPNEELVNCNTIGVSYALEITAGATVNFPLTFVFTIFPPGGGAPITRTFIANSPQEKYDFELPFYNTHYNYNLLITDACGKEYRLDGNAMNEEFSINLEQHTLNCGIKSFLVKTKNLTYPLTVEFLSAPVGFNPLAYEPSHPTFNYNPTYGNTTNILPEGTYIVKVTDACGRIKTSELTIYHGTDAQFVATGSCGASGVIFGEILGSNITSVTIDIAPSGFAFPTPYNANAYIQADGGIIINNILVPGQYTITLLDDCGNSYTKPVTVPAVGSGTPRVNYLGGCEPGFGSVYIGGAADIRILSAEFISVPSSYNGPMNVFSNVRGSYLMMNSLPIGTYRIKIKDSCNAEHNLTLQIKEYIGNTTFEIVEGCSSFNIRFNHTNNNGSVSNLGYWLQKFNPATGEWGHPDTNVSYPENTYPNSSNSLPVTNNNAWNLNFPIGGKFRIITATSIYNSVGNDNFCAFSIKEFETGILPEIKGALNFSCSGTLSDVLLNVIGEGDFTFRIIEKNGQPFNFSNGNSPLFTDLESAVYVFEIKDQCQNTSTYTHDVTAPFVFSIAASLCDAQNSTLSVPNFPYLQYKWYKQGAENVTLSTSSTLTFAPLNVSTQSGMYHVAITYPAEPDSCLNQILNYQIDAGNPPNAGNDNDVDLCSIPPSINLFDYLLGNADQNGTWEQIPSTGALSSNVWNTEGVQQGSTYYFRYFVRGFCGVEDEAIVSIHFNNVVPTPIINPVGPLCEGSPINISIQNPNLLYNYTWSGPNGFTATGINPTFPNATIAMSGTYTVTTNLVNCPSEPLSFELVVTPQPEFHFTQENTRICFGQETTLKVVPDNFEESEADYIWRNENGGIVGGNSAEIEINEPGLYSVLVNVNNCTFSKSVQVDENTDTFSVGAQAKCENEHYMLTAFAIDNSFNESNATYTWTGPNGFNATTQSTDITGLESGVYTVVVTNEEGCTATTSIPVEKSYCKIPKGVSPNGDNKNDTWNLAGLDILKVKIFNRYGTEVYEMNNYVNQWHGQCSDGKLLPTATYYYYIAFRDGKEKTGWVYLNREVN</sequence>
<dbReference type="EMBL" id="PJND01000010">
    <property type="protein sequence ID" value="PKW20420.1"/>
    <property type="molecule type" value="Genomic_DNA"/>
</dbReference>
<dbReference type="InterPro" id="IPR026341">
    <property type="entry name" value="T9SS_type_B"/>
</dbReference>
<dbReference type="Pfam" id="PF13585">
    <property type="entry name" value="CHU_C"/>
    <property type="match status" value="1"/>
</dbReference>
<organism evidence="3 5">
    <name type="scientific">Flavobacterium lindanitolerans</name>
    <dbReference type="NCBI Taxonomy" id="428988"/>
    <lineage>
        <taxon>Bacteria</taxon>
        <taxon>Pseudomonadati</taxon>
        <taxon>Bacteroidota</taxon>
        <taxon>Flavobacteriia</taxon>
        <taxon>Flavobacteriales</taxon>
        <taxon>Flavobacteriaceae</taxon>
        <taxon>Flavobacterium</taxon>
    </lineage>
</organism>
<feature type="signal peptide" evidence="1">
    <location>
        <begin position="1"/>
        <end position="20"/>
    </location>
</feature>
<dbReference type="Proteomes" id="UP000275027">
    <property type="component" value="Unassembled WGS sequence"/>
</dbReference>
<evidence type="ECO:0000313" key="2">
    <source>
        <dbReference type="EMBL" id="PKW20420.1"/>
    </source>
</evidence>
<keyword evidence="1" id="KW-0732">Signal</keyword>
<evidence type="ECO:0000313" key="4">
    <source>
        <dbReference type="Proteomes" id="UP000233767"/>
    </source>
</evidence>
<dbReference type="RefSeq" id="WP_143395057.1">
    <property type="nucleotide sequence ID" value="NZ_PJND01000010.1"/>
</dbReference>